<evidence type="ECO:0000313" key="3">
    <source>
        <dbReference type="Proteomes" id="UP000053237"/>
    </source>
</evidence>
<accession>A0A024GHQ9</accession>
<reference evidence="2 3" key="1">
    <citation type="submission" date="2012-05" db="EMBL/GenBank/DDBJ databases">
        <title>Recombination and specialization in a pathogen metapopulation.</title>
        <authorList>
            <person name="Gardiner A."/>
            <person name="Kemen E."/>
            <person name="Schultz-Larsen T."/>
            <person name="MacLean D."/>
            <person name="Van Oosterhout C."/>
            <person name="Jones J.D.G."/>
        </authorList>
    </citation>
    <scope>NUCLEOTIDE SEQUENCE [LARGE SCALE GENOMIC DNA]</scope>
    <source>
        <strain evidence="2 3">Ac Nc2</strain>
    </source>
</reference>
<keyword evidence="1" id="KW-0472">Membrane</keyword>
<protein>
    <submittedName>
        <fullName evidence="2">Uncharacterized protein</fullName>
    </submittedName>
</protein>
<dbReference type="AlphaFoldDB" id="A0A024GHQ9"/>
<gene>
    <name evidence="2" type="ORF">BN9_072390</name>
</gene>
<dbReference type="Proteomes" id="UP000053237">
    <property type="component" value="Unassembled WGS sequence"/>
</dbReference>
<dbReference type="InParanoid" id="A0A024GHQ9"/>
<dbReference type="EMBL" id="CAIX01000123">
    <property type="protein sequence ID" value="CCI46310.1"/>
    <property type="molecule type" value="Genomic_DNA"/>
</dbReference>
<evidence type="ECO:0000313" key="2">
    <source>
        <dbReference type="EMBL" id="CCI46310.1"/>
    </source>
</evidence>
<keyword evidence="3" id="KW-1185">Reference proteome</keyword>
<keyword evidence="1" id="KW-1133">Transmembrane helix</keyword>
<proteinExistence type="predicted"/>
<feature type="transmembrane region" description="Helical" evidence="1">
    <location>
        <begin position="90"/>
        <end position="110"/>
    </location>
</feature>
<name>A0A024GHQ9_9STRA</name>
<sequence>MAFGHLTLSRFCWLGDLLEARKRGGTFASAIPQILMNTSADLRDTMSEASGRRNTNSKMNCSRIYYVRELLALSSKLAYPLHPADRFSTYVYSIGCVPLFSIAICLYLSLRNILWYIEILCCIGSSHRKLAMNTDQICILYRCLKPAV</sequence>
<organism evidence="2 3">
    <name type="scientific">Albugo candida</name>
    <dbReference type="NCBI Taxonomy" id="65357"/>
    <lineage>
        <taxon>Eukaryota</taxon>
        <taxon>Sar</taxon>
        <taxon>Stramenopiles</taxon>
        <taxon>Oomycota</taxon>
        <taxon>Peronosporomycetes</taxon>
        <taxon>Albuginales</taxon>
        <taxon>Albuginaceae</taxon>
        <taxon>Albugo</taxon>
    </lineage>
</organism>
<evidence type="ECO:0000256" key="1">
    <source>
        <dbReference type="SAM" id="Phobius"/>
    </source>
</evidence>
<comment type="caution">
    <text evidence="2">The sequence shown here is derived from an EMBL/GenBank/DDBJ whole genome shotgun (WGS) entry which is preliminary data.</text>
</comment>
<keyword evidence="1" id="KW-0812">Transmembrane</keyword>